<evidence type="ECO:0000313" key="2">
    <source>
        <dbReference type="EMBL" id="MXO48252.1"/>
    </source>
</evidence>
<evidence type="ECO:0000313" key="3">
    <source>
        <dbReference type="Proteomes" id="UP000448199"/>
    </source>
</evidence>
<gene>
    <name evidence="2" type="ORF">GRI69_08290</name>
</gene>
<dbReference type="SUPFAM" id="SSF56112">
    <property type="entry name" value="Protein kinase-like (PK-like)"/>
    <property type="match status" value="1"/>
</dbReference>
<dbReference type="PANTHER" id="PTHR21310">
    <property type="entry name" value="AMINOGLYCOSIDE PHOSPHOTRANSFERASE-RELATED-RELATED"/>
    <property type="match status" value="1"/>
</dbReference>
<proteinExistence type="predicted"/>
<dbReference type="OrthoDB" id="3806873at2"/>
<sequence length="449" mass="49027">MGESDGASQLQAGLTRALGRAGMGAPGGLARLTGGATMESWRFEADREPFVLRRAPSLSFLEDRPFGHDTEAALIRAAGGAGVRAPDVVVELQGEDGIGSGFIMRALPGTPDPRAIQRMDKPERLLAECAAQLADIHGIARKDVPADVPVMNYGEAIAKLREQFEEAGGDRPILALSLKWLQDNCPAPVEPVLNHGDFRLGNLLVEEGRLTGVLDWELAHFGDWHEDLAFGCMPVWRFGAYERPALGLGSLEDYFAAYEAAGGRPVDRARFRFWTIYRMVWWALGCLRNAQMWRSGDDRMLERVVISRRTSEQELDLLLLLEEEAPEAERTAPVTAPYAAWPGHGEATSGEIARAVSEWLGTIKARMEGHDRFQLAVARNALGMIARDDSLLPRTMNLDLAAALLAGDASLDSAGLLATLRADALEKLEADVPKYPALAVARRKWLGEN</sequence>
<dbReference type="CDD" id="cd05154">
    <property type="entry name" value="ACAD10_11_N-like"/>
    <property type="match status" value="1"/>
</dbReference>
<name>A0A844XTC5_9SPHN</name>
<dbReference type="InterPro" id="IPR041726">
    <property type="entry name" value="ACAD10_11_N"/>
</dbReference>
<reference evidence="2 3" key="1">
    <citation type="submission" date="2019-12" db="EMBL/GenBank/DDBJ databases">
        <title>Genomic-based taxomic classification of the family Erythrobacteraceae.</title>
        <authorList>
            <person name="Xu L."/>
        </authorList>
    </citation>
    <scope>NUCLEOTIDE SEQUENCE [LARGE SCALE GENOMIC DNA]</scope>
    <source>
        <strain evidence="2 3">DSM 17792</strain>
    </source>
</reference>
<dbReference type="AlphaFoldDB" id="A0A844XTC5"/>
<feature type="domain" description="Aminoglycoside phosphotransferase" evidence="1">
    <location>
        <begin position="30"/>
        <end position="259"/>
    </location>
</feature>
<dbReference type="PANTHER" id="PTHR21310:SF57">
    <property type="entry name" value="BLR2944 PROTEIN"/>
    <property type="match status" value="1"/>
</dbReference>
<dbReference type="GO" id="GO:0016740">
    <property type="term" value="F:transferase activity"/>
    <property type="evidence" value="ECO:0007669"/>
    <property type="project" value="UniProtKB-KW"/>
</dbReference>
<dbReference type="Gene3D" id="3.90.1200.10">
    <property type="match status" value="1"/>
</dbReference>
<keyword evidence="2" id="KW-0808">Transferase</keyword>
<dbReference type="Pfam" id="PF01636">
    <property type="entry name" value="APH"/>
    <property type="match status" value="1"/>
</dbReference>
<dbReference type="InterPro" id="IPR051678">
    <property type="entry name" value="AGP_Transferase"/>
</dbReference>
<accession>A0A844XTC5</accession>
<dbReference type="RefSeq" id="WP_160727788.1">
    <property type="nucleotide sequence ID" value="NZ_WTYC01000003.1"/>
</dbReference>
<dbReference type="InterPro" id="IPR002575">
    <property type="entry name" value="Aminoglycoside_PTrfase"/>
</dbReference>
<comment type="caution">
    <text evidence="2">The sequence shown here is derived from an EMBL/GenBank/DDBJ whole genome shotgun (WGS) entry which is preliminary data.</text>
</comment>
<organism evidence="2 3">
    <name type="scientific">Qipengyuania vulgaris</name>
    <dbReference type="NCBI Taxonomy" id="291985"/>
    <lineage>
        <taxon>Bacteria</taxon>
        <taxon>Pseudomonadati</taxon>
        <taxon>Pseudomonadota</taxon>
        <taxon>Alphaproteobacteria</taxon>
        <taxon>Sphingomonadales</taxon>
        <taxon>Erythrobacteraceae</taxon>
        <taxon>Qipengyuania</taxon>
    </lineage>
</organism>
<protein>
    <submittedName>
        <fullName evidence="2">Phosphotransferase</fullName>
    </submittedName>
</protein>
<dbReference type="EMBL" id="WTYC01000003">
    <property type="protein sequence ID" value="MXO48252.1"/>
    <property type="molecule type" value="Genomic_DNA"/>
</dbReference>
<keyword evidence="3" id="KW-1185">Reference proteome</keyword>
<dbReference type="Proteomes" id="UP000448199">
    <property type="component" value="Unassembled WGS sequence"/>
</dbReference>
<evidence type="ECO:0000259" key="1">
    <source>
        <dbReference type="Pfam" id="PF01636"/>
    </source>
</evidence>
<dbReference type="InterPro" id="IPR011009">
    <property type="entry name" value="Kinase-like_dom_sf"/>
</dbReference>